<evidence type="ECO:0000259" key="6">
    <source>
        <dbReference type="PROSITE" id="PS50865"/>
    </source>
</evidence>
<sequence length="341" mass="36806">MDSATQTRLRQHIQTTSHQGRPLSELLKTNEILKGVESQRLRTFCTSECMEPGRDLDAYGISLAKGELTQVKADFARRVARHAAISPESPVAGPSITEPPVKLTPEAAAAQELYGLTWGPTCVPIYGLLGLMRIIYPERGAMHLAVAHWLIGTAKVPVNAPDLSGTLAVSHAISTKPALDTEYAQLLFDSGGDLNNRNRYGATAAHEITLIWTPKDPAVVLRANEALKWFLAHGGSVDIADSDGMAVRYMATRQKSLVPGLAALIAASDRERKKAGGGGGSCCALCGREADETMKRCGRCKVARYCDPAVRGCQRVDWPQHKKNCVKVVGPAEFSFLGTKF</sequence>
<dbReference type="Gene3D" id="1.25.40.20">
    <property type="entry name" value="Ankyrin repeat-containing domain"/>
    <property type="match status" value="1"/>
</dbReference>
<keyword evidence="2 4" id="KW-0863">Zinc-finger</keyword>
<proteinExistence type="predicted"/>
<evidence type="ECO:0000256" key="1">
    <source>
        <dbReference type="ARBA" id="ARBA00022723"/>
    </source>
</evidence>
<dbReference type="EMBL" id="JARIHO010000039">
    <property type="protein sequence ID" value="KAJ7328338.1"/>
    <property type="molecule type" value="Genomic_DNA"/>
</dbReference>
<evidence type="ECO:0000256" key="2">
    <source>
        <dbReference type="ARBA" id="ARBA00022771"/>
    </source>
</evidence>
<accession>A0AAD6ZLU9</accession>
<reference evidence="7" key="1">
    <citation type="submission" date="2023-03" db="EMBL/GenBank/DDBJ databases">
        <title>Massive genome expansion in bonnet fungi (Mycena s.s.) driven by repeated elements and novel gene families across ecological guilds.</title>
        <authorList>
            <consortium name="Lawrence Berkeley National Laboratory"/>
            <person name="Harder C.B."/>
            <person name="Miyauchi S."/>
            <person name="Viragh M."/>
            <person name="Kuo A."/>
            <person name="Thoen E."/>
            <person name="Andreopoulos B."/>
            <person name="Lu D."/>
            <person name="Skrede I."/>
            <person name="Drula E."/>
            <person name="Henrissat B."/>
            <person name="Morin E."/>
            <person name="Kohler A."/>
            <person name="Barry K."/>
            <person name="LaButti K."/>
            <person name="Morin E."/>
            <person name="Salamov A."/>
            <person name="Lipzen A."/>
            <person name="Mereny Z."/>
            <person name="Hegedus B."/>
            <person name="Baldrian P."/>
            <person name="Stursova M."/>
            <person name="Weitz H."/>
            <person name="Taylor A."/>
            <person name="Grigoriev I.V."/>
            <person name="Nagy L.G."/>
            <person name="Martin F."/>
            <person name="Kauserud H."/>
        </authorList>
    </citation>
    <scope>NUCLEOTIDE SEQUENCE</scope>
    <source>
        <strain evidence="7">CBHHK002</strain>
    </source>
</reference>
<dbReference type="Pfam" id="PF01753">
    <property type="entry name" value="zf-MYND"/>
    <property type="match status" value="1"/>
</dbReference>
<comment type="caution">
    <text evidence="7">The sequence shown here is derived from an EMBL/GenBank/DDBJ whole genome shotgun (WGS) entry which is preliminary data.</text>
</comment>
<dbReference type="SUPFAM" id="SSF144232">
    <property type="entry name" value="HIT/MYND zinc finger-like"/>
    <property type="match status" value="1"/>
</dbReference>
<organism evidence="7 8">
    <name type="scientific">Mycena albidolilacea</name>
    <dbReference type="NCBI Taxonomy" id="1033008"/>
    <lineage>
        <taxon>Eukaryota</taxon>
        <taxon>Fungi</taxon>
        <taxon>Dikarya</taxon>
        <taxon>Basidiomycota</taxon>
        <taxon>Agaricomycotina</taxon>
        <taxon>Agaricomycetes</taxon>
        <taxon>Agaricomycetidae</taxon>
        <taxon>Agaricales</taxon>
        <taxon>Marasmiineae</taxon>
        <taxon>Mycenaceae</taxon>
        <taxon>Mycena</taxon>
    </lineage>
</organism>
<evidence type="ECO:0000313" key="7">
    <source>
        <dbReference type="EMBL" id="KAJ7328338.1"/>
    </source>
</evidence>
<gene>
    <name evidence="7" type="ORF">DFH08DRAFT_926117</name>
</gene>
<dbReference type="Proteomes" id="UP001218218">
    <property type="component" value="Unassembled WGS sequence"/>
</dbReference>
<name>A0AAD6ZLU9_9AGAR</name>
<feature type="domain" description="MYND-type" evidence="6">
    <location>
        <begin position="283"/>
        <end position="325"/>
    </location>
</feature>
<dbReference type="AlphaFoldDB" id="A0AAD6ZLU9"/>
<feature type="region of interest" description="Disordered" evidence="5">
    <location>
        <begin position="1"/>
        <end position="21"/>
    </location>
</feature>
<dbReference type="InterPro" id="IPR002893">
    <property type="entry name" value="Znf_MYND"/>
</dbReference>
<dbReference type="InterPro" id="IPR036770">
    <property type="entry name" value="Ankyrin_rpt-contain_sf"/>
</dbReference>
<keyword evidence="8" id="KW-1185">Reference proteome</keyword>
<evidence type="ECO:0000256" key="4">
    <source>
        <dbReference type="PROSITE-ProRule" id="PRU00134"/>
    </source>
</evidence>
<dbReference type="SUPFAM" id="SSF48403">
    <property type="entry name" value="Ankyrin repeat"/>
    <property type="match status" value="1"/>
</dbReference>
<keyword evidence="3" id="KW-0862">Zinc</keyword>
<keyword evidence="1" id="KW-0479">Metal-binding</keyword>
<dbReference type="PROSITE" id="PS50865">
    <property type="entry name" value="ZF_MYND_2"/>
    <property type="match status" value="1"/>
</dbReference>
<dbReference type="Gene3D" id="6.10.140.2220">
    <property type="match status" value="1"/>
</dbReference>
<feature type="compositionally biased region" description="Polar residues" evidence="5">
    <location>
        <begin position="1"/>
        <end position="19"/>
    </location>
</feature>
<evidence type="ECO:0000256" key="5">
    <source>
        <dbReference type="SAM" id="MobiDB-lite"/>
    </source>
</evidence>
<evidence type="ECO:0000256" key="3">
    <source>
        <dbReference type="ARBA" id="ARBA00022833"/>
    </source>
</evidence>
<protein>
    <recommendedName>
        <fullName evidence="6">MYND-type domain-containing protein</fullName>
    </recommendedName>
</protein>
<evidence type="ECO:0000313" key="8">
    <source>
        <dbReference type="Proteomes" id="UP001218218"/>
    </source>
</evidence>
<dbReference type="GO" id="GO:0008270">
    <property type="term" value="F:zinc ion binding"/>
    <property type="evidence" value="ECO:0007669"/>
    <property type="project" value="UniProtKB-KW"/>
</dbReference>